<evidence type="ECO:0000313" key="7">
    <source>
        <dbReference type="Proteomes" id="UP000691718"/>
    </source>
</evidence>
<keyword evidence="5" id="KW-0539">Nucleus</keyword>
<dbReference type="GO" id="GO:0005634">
    <property type="term" value="C:nucleus"/>
    <property type="evidence" value="ECO:0007669"/>
    <property type="project" value="UniProtKB-SubCell"/>
</dbReference>
<dbReference type="OrthoDB" id="1607513at2759"/>
<keyword evidence="2" id="KW-0479">Metal-binding</keyword>
<name>A0A8S3WH23_PARAO</name>
<keyword evidence="3" id="KW-0863">Zinc-finger</keyword>
<dbReference type="GO" id="GO:0008270">
    <property type="term" value="F:zinc ion binding"/>
    <property type="evidence" value="ECO:0007669"/>
    <property type="project" value="UniProtKB-KW"/>
</dbReference>
<dbReference type="PANTHER" id="PTHR46481">
    <property type="entry name" value="ZINC FINGER BED DOMAIN-CONTAINING PROTEIN 4"/>
    <property type="match status" value="1"/>
</dbReference>
<evidence type="ECO:0000256" key="4">
    <source>
        <dbReference type="ARBA" id="ARBA00022833"/>
    </source>
</evidence>
<dbReference type="Proteomes" id="UP000691718">
    <property type="component" value="Unassembled WGS sequence"/>
</dbReference>
<evidence type="ECO:0000256" key="5">
    <source>
        <dbReference type="ARBA" id="ARBA00023242"/>
    </source>
</evidence>
<dbReference type="AlphaFoldDB" id="A0A8S3WH23"/>
<dbReference type="InterPro" id="IPR052035">
    <property type="entry name" value="ZnF_BED_domain_contain"/>
</dbReference>
<reference evidence="6" key="1">
    <citation type="submission" date="2021-04" db="EMBL/GenBank/DDBJ databases">
        <authorList>
            <person name="Tunstrom K."/>
        </authorList>
    </citation>
    <scope>NUCLEOTIDE SEQUENCE</scope>
</reference>
<evidence type="ECO:0000256" key="2">
    <source>
        <dbReference type="ARBA" id="ARBA00022723"/>
    </source>
</evidence>
<sequence>MLERIVKIQDAVKSSIAILGVTSLTNLMPEDWLLCNETCKALKCFEEASNYLSGEKYLTASQLLIIIKDIKRVLSDILSSDSSGYHYLPITYDFVRALLDLTHSRFENIENNNTIGVATFLDPRFKLQPLTSSKQATLRENMIKLAAQEINREGPCENIEVSKSSFDPTSIFYDWDAREAVPQLIVSPTARAIIEIDKYLNEKVISRYNLPFSWWKHNQDIFPHLDKLVRNKCNCRTEVQEVINKEVETICITTDNWTSARNDSFMAVTGHFINKNFDLESIVLDCEVISGPSNSENTASQLKSITDSWGISAKINLAVSDNAAYIKKAISQELGWKQFGCAAHKINLIVQEATEKSVPIKSVIERVKLVVAYFKRSTKATQKLDEFQKQKWSNTAKMTASRSPDKVEFQILHARKDRRNSRCRQVIHCHFGCYKLNKFNAGRLVTLQRNL</sequence>
<proteinExistence type="predicted"/>
<comment type="caution">
    <text evidence="6">The sequence shown here is derived from an EMBL/GenBank/DDBJ whole genome shotgun (WGS) entry which is preliminary data.</text>
</comment>
<gene>
    <name evidence="6" type="ORF">PAPOLLO_LOCUS6384</name>
</gene>
<evidence type="ECO:0000313" key="6">
    <source>
        <dbReference type="EMBL" id="CAG4960622.1"/>
    </source>
</evidence>
<dbReference type="PANTHER" id="PTHR46481:SF10">
    <property type="entry name" value="ZINC FINGER BED DOMAIN-CONTAINING PROTEIN 39"/>
    <property type="match status" value="1"/>
</dbReference>
<protein>
    <submittedName>
        <fullName evidence="6">(apollo) hypothetical protein</fullName>
    </submittedName>
</protein>
<organism evidence="6 7">
    <name type="scientific">Parnassius apollo</name>
    <name type="common">Apollo butterfly</name>
    <name type="synonym">Papilio apollo</name>
    <dbReference type="NCBI Taxonomy" id="110799"/>
    <lineage>
        <taxon>Eukaryota</taxon>
        <taxon>Metazoa</taxon>
        <taxon>Ecdysozoa</taxon>
        <taxon>Arthropoda</taxon>
        <taxon>Hexapoda</taxon>
        <taxon>Insecta</taxon>
        <taxon>Pterygota</taxon>
        <taxon>Neoptera</taxon>
        <taxon>Endopterygota</taxon>
        <taxon>Lepidoptera</taxon>
        <taxon>Glossata</taxon>
        <taxon>Ditrysia</taxon>
        <taxon>Papilionoidea</taxon>
        <taxon>Papilionidae</taxon>
        <taxon>Parnassiinae</taxon>
        <taxon>Parnassini</taxon>
        <taxon>Parnassius</taxon>
        <taxon>Parnassius</taxon>
    </lineage>
</organism>
<keyword evidence="4" id="KW-0862">Zinc</keyword>
<dbReference type="EMBL" id="CAJQZP010000419">
    <property type="protein sequence ID" value="CAG4960622.1"/>
    <property type="molecule type" value="Genomic_DNA"/>
</dbReference>
<accession>A0A8S3WH23</accession>
<comment type="subcellular location">
    <subcellularLocation>
        <location evidence="1">Nucleus</location>
    </subcellularLocation>
</comment>
<keyword evidence="7" id="KW-1185">Reference proteome</keyword>
<evidence type="ECO:0000256" key="1">
    <source>
        <dbReference type="ARBA" id="ARBA00004123"/>
    </source>
</evidence>
<evidence type="ECO:0000256" key="3">
    <source>
        <dbReference type="ARBA" id="ARBA00022771"/>
    </source>
</evidence>